<evidence type="ECO:0000313" key="2">
    <source>
        <dbReference type="Proteomes" id="UP000245629"/>
    </source>
</evidence>
<dbReference type="AlphaFoldDB" id="A0A2S2CQ72"/>
<proteinExistence type="predicted"/>
<evidence type="ECO:0000313" key="1">
    <source>
        <dbReference type="EMBL" id="AWK86673.1"/>
    </source>
</evidence>
<protein>
    <submittedName>
        <fullName evidence="1">Uncharacterized protein</fullName>
    </submittedName>
</protein>
<accession>A0A2S2CQ72</accession>
<dbReference type="Proteomes" id="UP000245629">
    <property type="component" value="Chromosome 2"/>
</dbReference>
<keyword evidence="2" id="KW-1185">Reference proteome</keyword>
<organism evidence="1 2">
    <name type="scientific">Azospirillum thermophilum</name>
    <dbReference type="NCBI Taxonomy" id="2202148"/>
    <lineage>
        <taxon>Bacteria</taxon>
        <taxon>Pseudomonadati</taxon>
        <taxon>Pseudomonadota</taxon>
        <taxon>Alphaproteobacteria</taxon>
        <taxon>Rhodospirillales</taxon>
        <taxon>Azospirillaceae</taxon>
        <taxon>Azospirillum</taxon>
    </lineage>
</organism>
<name>A0A2S2CQ72_9PROT</name>
<dbReference type="KEGG" id="azz:DEW08_10880"/>
<sequence length="60" mass="6520">MISRLMRRIVAGGTIGAARSLRADMFRPSLTAPHTRLISGAMTFVERVLTPQARITGPVL</sequence>
<gene>
    <name evidence="1" type="ORF">DEW08_10880</name>
</gene>
<reference evidence="2" key="1">
    <citation type="submission" date="2018-05" db="EMBL/GenBank/DDBJ databases">
        <title>Azospirillum thermophila sp. nov., a novel isolated from hot spring.</title>
        <authorList>
            <person name="Zhao Z."/>
        </authorList>
    </citation>
    <scope>NUCLEOTIDE SEQUENCE [LARGE SCALE GENOMIC DNA]</scope>
    <source>
        <strain evidence="2">CFH 70021</strain>
    </source>
</reference>
<dbReference type="EMBL" id="CP029353">
    <property type="protein sequence ID" value="AWK86673.1"/>
    <property type="molecule type" value="Genomic_DNA"/>
</dbReference>